<dbReference type="Proteomes" id="UP000320300">
    <property type="component" value="Unassembled WGS sequence"/>
</dbReference>
<feature type="domain" description="Gfo/Idh/MocA-like oxidoreductase N-terminal" evidence="1">
    <location>
        <begin position="42"/>
        <end position="167"/>
    </location>
</feature>
<dbReference type="GO" id="GO:0000166">
    <property type="term" value="F:nucleotide binding"/>
    <property type="evidence" value="ECO:0007669"/>
    <property type="project" value="InterPro"/>
</dbReference>
<evidence type="ECO:0000259" key="2">
    <source>
        <dbReference type="Pfam" id="PF22725"/>
    </source>
</evidence>
<evidence type="ECO:0000313" key="4">
    <source>
        <dbReference type="Proteomes" id="UP000320300"/>
    </source>
</evidence>
<feature type="domain" description="GFO/IDH/MocA-like oxidoreductase" evidence="2">
    <location>
        <begin position="184"/>
        <end position="321"/>
    </location>
</feature>
<keyword evidence="4" id="KW-1185">Reference proteome</keyword>
<sequence>MNNEDLNGKRREFIKASALIAGGVLLNNFSFAGGHSSVDDTIKIALIGCGDRGTGAAFQALSTSANVKLVAMADAFQDRMDSSHKALSEKFKQKVDVPQERRFIGFDAYQKAIALADVVLLTTPPGFRPVHFEEAVKQGKHIFMEKPVAVDAPGIRRVLAAAETAKQKKLNVVVGLQRRYQANYREALQRIHNGEIGDIFGGQVYWNSGGVWVKKRLANQTEMEYQMRNWYYFNWLCGDHIVEQHVHNIDIANWVKGAYPVSVQGTGSRAWRTGKDYGEIYDNHSVELSYADGAVIHSQCRHFEGTANRVDESFQGTKGKVYLSGSNQAVIWDHTGREIYRHPAKGNANPYQTEHDELFAAVSRREHKFSDAERGAKSCFTAIIGRYATYSGETIKWDDALKAENSLMPDQLSWTARPKVLPDESGLYPVPMPGKTKVI</sequence>
<dbReference type="InterPro" id="IPR036291">
    <property type="entry name" value="NAD(P)-bd_dom_sf"/>
</dbReference>
<dbReference type="InterPro" id="IPR055170">
    <property type="entry name" value="GFO_IDH_MocA-like_dom"/>
</dbReference>
<dbReference type="PANTHER" id="PTHR43818:SF5">
    <property type="entry name" value="OXIDOREDUCTASE FAMILY PROTEIN"/>
    <property type="match status" value="1"/>
</dbReference>
<dbReference type="SUPFAM" id="SSF55347">
    <property type="entry name" value="Glyceraldehyde-3-phosphate dehydrogenase-like, C-terminal domain"/>
    <property type="match status" value="1"/>
</dbReference>
<proteinExistence type="predicted"/>
<gene>
    <name evidence="3" type="ORF">SAMN06265348_11233</name>
</gene>
<dbReference type="PANTHER" id="PTHR43818">
    <property type="entry name" value="BCDNA.GH03377"/>
    <property type="match status" value="1"/>
</dbReference>
<dbReference type="EMBL" id="FXTN01000012">
    <property type="protein sequence ID" value="SMO95199.1"/>
    <property type="molecule type" value="Genomic_DNA"/>
</dbReference>
<reference evidence="3 4" key="1">
    <citation type="submission" date="2017-05" db="EMBL/GenBank/DDBJ databases">
        <authorList>
            <person name="Varghese N."/>
            <person name="Submissions S."/>
        </authorList>
    </citation>
    <scope>NUCLEOTIDE SEQUENCE [LARGE SCALE GENOMIC DNA]</scope>
    <source>
        <strain evidence="3 4">DSM 19036</strain>
    </source>
</reference>
<dbReference type="OrthoDB" id="127583at2"/>
<name>A0A521FGC4_9SPHI</name>
<organism evidence="3 4">
    <name type="scientific">Pedobacter westerhofensis</name>
    <dbReference type="NCBI Taxonomy" id="425512"/>
    <lineage>
        <taxon>Bacteria</taxon>
        <taxon>Pseudomonadati</taxon>
        <taxon>Bacteroidota</taxon>
        <taxon>Sphingobacteriia</taxon>
        <taxon>Sphingobacteriales</taxon>
        <taxon>Sphingobacteriaceae</taxon>
        <taxon>Pedobacter</taxon>
    </lineage>
</organism>
<dbReference type="InterPro" id="IPR050463">
    <property type="entry name" value="Gfo/Idh/MocA_oxidrdct_glycsds"/>
</dbReference>
<protein>
    <submittedName>
        <fullName evidence="3">Predicted dehydrogenase</fullName>
    </submittedName>
</protein>
<evidence type="ECO:0000313" key="3">
    <source>
        <dbReference type="EMBL" id="SMO95199.1"/>
    </source>
</evidence>
<dbReference type="Pfam" id="PF01408">
    <property type="entry name" value="GFO_IDH_MocA"/>
    <property type="match status" value="1"/>
</dbReference>
<evidence type="ECO:0000259" key="1">
    <source>
        <dbReference type="Pfam" id="PF01408"/>
    </source>
</evidence>
<dbReference type="Pfam" id="PF22725">
    <property type="entry name" value="GFO_IDH_MocA_C3"/>
    <property type="match status" value="1"/>
</dbReference>
<dbReference type="AlphaFoldDB" id="A0A521FGC4"/>
<dbReference type="Gene3D" id="3.40.50.720">
    <property type="entry name" value="NAD(P)-binding Rossmann-like Domain"/>
    <property type="match status" value="1"/>
</dbReference>
<dbReference type="SUPFAM" id="SSF51735">
    <property type="entry name" value="NAD(P)-binding Rossmann-fold domains"/>
    <property type="match status" value="1"/>
</dbReference>
<dbReference type="Gene3D" id="3.30.360.10">
    <property type="entry name" value="Dihydrodipicolinate Reductase, domain 2"/>
    <property type="match status" value="1"/>
</dbReference>
<dbReference type="InterPro" id="IPR000683">
    <property type="entry name" value="Gfo/Idh/MocA-like_OxRdtase_N"/>
</dbReference>
<accession>A0A521FGC4</accession>